<keyword evidence="2" id="KW-0479">Metal-binding</keyword>
<dbReference type="PANTHER" id="PTHR11995">
    <property type="entry name" value="NADH DEHYDROGENASE"/>
    <property type="match status" value="1"/>
</dbReference>
<proteinExistence type="inferred from homology"/>
<protein>
    <recommendedName>
        <fullName evidence="4">NADH:ubiquinone oxidoreductase-like 20kDa subunit domain-containing protein</fullName>
    </recommendedName>
</protein>
<keyword evidence="2" id="KW-0408">Iron</keyword>
<comment type="caution">
    <text evidence="5">The sequence shown here is derived from an EMBL/GenBank/DDBJ whole genome shotgun (WGS) entry which is preliminary data.</text>
</comment>
<feature type="compositionally biased region" description="Polar residues" evidence="3">
    <location>
        <begin position="135"/>
        <end position="153"/>
    </location>
</feature>
<dbReference type="AlphaFoldDB" id="A0A2U3EHW4"/>
<keyword evidence="2" id="KW-0520">NAD</keyword>
<evidence type="ECO:0000313" key="6">
    <source>
        <dbReference type="Proteomes" id="UP000245956"/>
    </source>
</evidence>
<dbReference type="GO" id="GO:0005739">
    <property type="term" value="C:mitochondrion"/>
    <property type="evidence" value="ECO:0007669"/>
    <property type="project" value="GOC"/>
</dbReference>
<feature type="region of interest" description="Disordered" evidence="3">
    <location>
        <begin position="119"/>
        <end position="153"/>
    </location>
</feature>
<dbReference type="SUPFAM" id="SSF56770">
    <property type="entry name" value="HydA/Nqo6-like"/>
    <property type="match status" value="1"/>
</dbReference>
<dbReference type="GO" id="GO:0015990">
    <property type="term" value="P:electron transport coupled proton transport"/>
    <property type="evidence" value="ECO:0007669"/>
    <property type="project" value="TreeGrafter"/>
</dbReference>
<name>A0A2U3EHW4_PURLI</name>
<evidence type="ECO:0000259" key="4">
    <source>
        <dbReference type="Pfam" id="PF01058"/>
    </source>
</evidence>
<evidence type="ECO:0000256" key="2">
    <source>
        <dbReference type="RuleBase" id="RU004464"/>
    </source>
</evidence>
<dbReference type="GO" id="GO:0046872">
    <property type="term" value="F:metal ion binding"/>
    <property type="evidence" value="ECO:0007669"/>
    <property type="project" value="UniProtKB-KW"/>
</dbReference>
<sequence length="852" mass="95659">MGIMRASVHQGHASRTHRFVMVGMMGEAGSQWVFTEPFVWQDSGCWWVFPDKDGRNCGAAQLPGVDRRKSGKKTVVYNRSPADLTDQTPCFTRLRTRIPALLFRHARLQLRQSSALPRVPMRHVHQGPGPRSDMASDTASTDPRTSSGQKSLSVQNTVEYALTTLDSLINWGRQSSLWPLTFALACCGLELMQCSMPRYDQDRLGIIFRASPRQADVMIVAGTVTNKMAPAVRQCYDQMPDPKWVISMGSCANGGGYYHYSYSVLRGVDRILPVDVWSRAVAQLPCVDPWLSGPPSPQWQSGYLRVIRATDLHSPFSKPERHQRRTLTSRQSGASSRTSSQWHAVLARRTRLTTPALLQHAPDRPPCRHSARQSMSATPSVAADGDASENASSDDSGVVTVAKDGDIVLEVTFETSPATLKKNRQAVGLTVNGRLSATTKRVSATTPKPATTLKVAYRVSVQSLSRQSRYFENLFSNHQFREARLIADAHAKLSLTGIKPAKADVHDLPVVTVVDDDQATEAAGRELAFEDMLSVIHEQPARNAKPLMSYALTMAIIADRFDCVAVVARALNHELKFKWPMTSNRPFIDDAGHHTQVEQVLRQKVLVSWLLGQAMRLQQSTRELIMRGSRLWSAFHEADSRMSAAWWNLPERLEDELQYRRECILNTISSVQRHFLDLYSSRDRQCKLGYDTSAACDIFQLGQLHRFLKSKELLFLVDYSQSSLDAVPDTAHLDLEELIATLKQCPNYQVDKHHVNCGPQLRMKAIFDYMRTMLSANVVSISHADWKKRRAQASWKARKEKAHLEDDDGGKTFAFTRAIANDERLRYDGVMHADRMALSLFTADAWNWTPEA</sequence>
<dbReference type="NCBIfam" id="TIGR01957">
    <property type="entry name" value="nuoB_fam"/>
    <property type="match status" value="1"/>
</dbReference>
<comment type="similarity">
    <text evidence="1 2">Belongs to the complex I 20 kDa subunit family.</text>
</comment>
<dbReference type="InterPro" id="IPR006138">
    <property type="entry name" value="NADH_UQ_OxRdtase_20Kd_su"/>
</dbReference>
<keyword evidence="2" id="KW-0004">4Fe-4S</keyword>
<dbReference type="GO" id="GO:0051539">
    <property type="term" value="F:4 iron, 4 sulfur cluster binding"/>
    <property type="evidence" value="ECO:0007669"/>
    <property type="project" value="UniProtKB-KW"/>
</dbReference>
<feature type="domain" description="NADH:ubiquinone oxidoreductase-like 20kDa subunit" evidence="4">
    <location>
        <begin position="186"/>
        <end position="276"/>
    </location>
</feature>
<accession>A0A2U3EHW4</accession>
<dbReference type="GO" id="GO:0008137">
    <property type="term" value="F:NADH dehydrogenase (ubiquinone) activity"/>
    <property type="evidence" value="ECO:0007669"/>
    <property type="project" value="InterPro"/>
</dbReference>
<dbReference type="EMBL" id="LCWV01000004">
    <property type="protein sequence ID" value="PWI74030.1"/>
    <property type="molecule type" value="Genomic_DNA"/>
</dbReference>
<reference evidence="5 6" key="1">
    <citation type="journal article" date="2016" name="Front. Microbiol.">
        <title>Genome and transcriptome sequences reveal the specific parasitism of the nematophagous Purpureocillium lilacinum 36-1.</title>
        <authorList>
            <person name="Xie J."/>
            <person name="Li S."/>
            <person name="Mo C."/>
            <person name="Xiao X."/>
            <person name="Peng D."/>
            <person name="Wang G."/>
            <person name="Xiao Y."/>
        </authorList>
    </citation>
    <scope>NUCLEOTIDE SEQUENCE [LARGE SCALE GENOMIC DNA]</scope>
    <source>
        <strain evidence="5 6">36-1</strain>
    </source>
</reference>
<dbReference type="GO" id="GO:0045271">
    <property type="term" value="C:respiratory chain complex I"/>
    <property type="evidence" value="ECO:0007669"/>
    <property type="project" value="TreeGrafter"/>
</dbReference>
<evidence type="ECO:0000256" key="3">
    <source>
        <dbReference type="SAM" id="MobiDB-lite"/>
    </source>
</evidence>
<keyword evidence="2" id="KW-0411">Iron-sulfur</keyword>
<feature type="region of interest" description="Disordered" evidence="3">
    <location>
        <begin position="314"/>
        <end position="397"/>
    </location>
</feature>
<dbReference type="Proteomes" id="UP000245956">
    <property type="component" value="Unassembled WGS sequence"/>
</dbReference>
<dbReference type="Gene3D" id="3.40.50.12280">
    <property type="match status" value="1"/>
</dbReference>
<dbReference type="Pfam" id="PF01058">
    <property type="entry name" value="Oxidored_q6"/>
    <property type="match status" value="1"/>
</dbReference>
<dbReference type="GO" id="GO:0009060">
    <property type="term" value="P:aerobic respiration"/>
    <property type="evidence" value="ECO:0007669"/>
    <property type="project" value="TreeGrafter"/>
</dbReference>
<dbReference type="GO" id="GO:0048038">
    <property type="term" value="F:quinone binding"/>
    <property type="evidence" value="ECO:0007669"/>
    <property type="project" value="InterPro"/>
</dbReference>
<dbReference type="InterPro" id="IPR006137">
    <property type="entry name" value="NADH_UbQ_OxRdtase-like_20kDa"/>
</dbReference>
<evidence type="ECO:0000313" key="5">
    <source>
        <dbReference type="EMBL" id="PWI74030.1"/>
    </source>
</evidence>
<dbReference type="GO" id="GO:0032981">
    <property type="term" value="P:mitochondrial respiratory chain complex I assembly"/>
    <property type="evidence" value="ECO:0007669"/>
    <property type="project" value="TreeGrafter"/>
</dbReference>
<dbReference type="NCBIfam" id="NF005012">
    <property type="entry name" value="PRK06411.1"/>
    <property type="match status" value="1"/>
</dbReference>
<feature type="compositionally biased region" description="Low complexity" evidence="3">
    <location>
        <begin position="328"/>
        <end position="341"/>
    </location>
</feature>
<gene>
    <name evidence="5" type="ORF">PCL_09306</name>
</gene>
<dbReference type="PANTHER" id="PTHR11995:SF14">
    <property type="entry name" value="NADH DEHYDROGENASE [UBIQUINONE] IRON-SULFUR PROTEIN 7, MITOCHONDRIAL"/>
    <property type="match status" value="1"/>
</dbReference>
<evidence type="ECO:0000256" key="1">
    <source>
        <dbReference type="ARBA" id="ARBA00009173"/>
    </source>
</evidence>
<organism evidence="5 6">
    <name type="scientific">Purpureocillium lilacinum</name>
    <name type="common">Paecilomyces lilacinus</name>
    <dbReference type="NCBI Taxonomy" id="33203"/>
    <lineage>
        <taxon>Eukaryota</taxon>
        <taxon>Fungi</taxon>
        <taxon>Dikarya</taxon>
        <taxon>Ascomycota</taxon>
        <taxon>Pezizomycotina</taxon>
        <taxon>Sordariomycetes</taxon>
        <taxon>Hypocreomycetidae</taxon>
        <taxon>Hypocreales</taxon>
        <taxon>Ophiocordycipitaceae</taxon>
        <taxon>Purpureocillium</taxon>
    </lineage>
</organism>